<dbReference type="RefSeq" id="WP_386446438.1">
    <property type="nucleotide sequence ID" value="NZ_JBHSFH010000006.1"/>
</dbReference>
<dbReference type="InterPro" id="IPR017871">
    <property type="entry name" value="ABC_transporter-like_CS"/>
</dbReference>
<dbReference type="PROSITE" id="PS00211">
    <property type="entry name" value="ABC_TRANSPORTER_1"/>
    <property type="match status" value="2"/>
</dbReference>
<evidence type="ECO:0000256" key="5">
    <source>
        <dbReference type="ARBA" id="ARBA00022519"/>
    </source>
</evidence>
<feature type="region of interest" description="Disordered" evidence="10">
    <location>
        <begin position="620"/>
        <end position="650"/>
    </location>
</feature>
<dbReference type="NCBIfam" id="NF008453">
    <property type="entry name" value="PRK11308.1"/>
    <property type="match status" value="2"/>
</dbReference>
<comment type="subcellular location">
    <subcellularLocation>
        <location evidence="1">Cell membrane</location>
        <topology evidence="1">Peripheral membrane protein</topology>
    </subcellularLocation>
</comment>
<evidence type="ECO:0000256" key="4">
    <source>
        <dbReference type="ARBA" id="ARBA00022475"/>
    </source>
</evidence>
<feature type="domain" description="ABC transporter" evidence="11">
    <location>
        <begin position="4"/>
        <end position="255"/>
    </location>
</feature>
<dbReference type="InterPro" id="IPR003593">
    <property type="entry name" value="AAA+_ATPase"/>
</dbReference>
<comment type="caution">
    <text evidence="12">The sequence shown here is derived from an EMBL/GenBank/DDBJ whole genome shotgun (WGS) entry which is preliminary data.</text>
</comment>
<dbReference type="Gene3D" id="3.40.50.300">
    <property type="entry name" value="P-loop containing nucleotide triphosphate hydrolases"/>
    <property type="match status" value="2"/>
</dbReference>
<name>A0ABV9A4C6_9ACTN</name>
<dbReference type="PANTHER" id="PTHR43297">
    <property type="entry name" value="OLIGOPEPTIDE TRANSPORT ATP-BINDING PROTEIN APPD"/>
    <property type="match status" value="1"/>
</dbReference>
<dbReference type="SUPFAM" id="SSF52540">
    <property type="entry name" value="P-loop containing nucleoside triphosphate hydrolases"/>
    <property type="match status" value="2"/>
</dbReference>
<dbReference type="NCBIfam" id="TIGR01727">
    <property type="entry name" value="oligo_HPY"/>
    <property type="match status" value="1"/>
</dbReference>
<dbReference type="EMBL" id="JBHSFH010000006">
    <property type="protein sequence ID" value="MFC4494768.1"/>
    <property type="molecule type" value="Genomic_DNA"/>
</dbReference>
<keyword evidence="6" id="KW-0547">Nucleotide-binding</keyword>
<keyword evidence="4" id="KW-1003">Cell membrane</keyword>
<dbReference type="InterPro" id="IPR050388">
    <property type="entry name" value="ABC_Ni/Peptide_Import"/>
</dbReference>
<dbReference type="CDD" id="cd03257">
    <property type="entry name" value="ABC_NikE_OppD_transporters"/>
    <property type="match status" value="2"/>
</dbReference>
<dbReference type="PANTHER" id="PTHR43297:SF14">
    <property type="entry name" value="ATPASE AAA-TYPE CORE DOMAIN-CONTAINING PROTEIN"/>
    <property type="match status" value="1"/>
</dbReference>
<keyword evidence="7 12" id="KW-0067">ATP-binding</keyword>
<sequence>MTLLQVEDLSVTYRPRDSAAVRAVDHVSFTVGEGEFVGLLGESGCGKSTLGHAVLRLLEKPASITGGRITFDGRDVTHLDEEELRPMRWADLSTVFQSSMNSLNPVITVREQFADTIAAHPEVAGEKADVDQRAGELLEMVSLDRGVLRRYAHELSGGMKQRVALALALLLRPRFVLLDEPTTGLDVVVQRDILDRLRELQRRLGFAVLFISHDLGTVMEMADRVMVMYAGEIVENQPAADMVAGQLHPYSVGLLGSYADPRDAAVEVAYTPGRPPDLSRQHDGCLFEPRCPVAVDACRTHHPLLLPVGSGEARCLLLEGTSDRAADSVGPGAAVAAGAAAPVRNVAVFSTTADARGRTGGEPVMVVEAVSKTYRTKRGFAFTSTPAVRNVSFTLRPGRVSALVGQSGSGKSTIARLLTGVERPSGGSVHFKGTRVDRLRRRALRRYRRHVQLVFQDPFSALNPTRTLAYALSRPLRNHLGMDGRQARKRAAELLETVGLSPAGQYLDKLPSQLSGGQRQRVVIARALAPEPEVLIADEPISMLDVSIRAEILELLDTLVRERGIAMLYITHDLLSARLLADEVMVLNQGSMVEHGPTLEVIGDAKDPYTRQLLAAIPRPGTARVPAMAGPPPGASPGGEHGTEQRPPGA</sequence>
<evidence type="ECO:0000313" key="13">
    <source>
        <dbReference type="Proteomes" id="UP001595997"/>
    </source>
</evidence>
<protein>
    <submittedName>
        <fullName evidence="12">ABC transporter ATP-binding protein</fullName>
    </submittedName>
</protein>
<dbReference type="PROSITE" id="PS50893">
    <property type="entry name" value="ABC_TRANSPORTER_2"/>
    <property type="match status" value="2"/>
</dbReference>
<keyword evidence="8" id="KW-1278">Translocase</keyword>
<accession>A0ABV9A4C6</accession>
<gene>
    <name evidence="12" type="ORF">ACFPA8_11555</name>
</gene>
<dbReference type="SMART" id="SM00382">
    <property type="entry name" value="AAA"/>
    <property type="match status" value="2"/>
</dbReference>
<dbReference type="Pfam" id="PF00005">
    <property type="entry name" value="ABC_tran"/>
    <property type="match status" value="2"/>
</dbReference>
<evidence type="ECO:0000256" key="9">
    <source>
        <dbReference type="ARBA" id="ARBA00023136"/>
    </source>
</evidence>
<organism evidence="12 13">
    <name type="scientific">Streptomyces ovatisporus</name>
    <dbReference type="NCBI Taxonomy" id="1128682"/>
    <lineage>
        <taxon>Bacteria</taxon>
        <taxon>Bacillati</taxon>
        <taxon>Actinomycetota</taxon>
        <taxon>Actinomycetes</taxon>
        <taxon>Kitasatosporales</taxon>
        <taxon>Streptomycetaceae</taxon>
        <taxon>Streptomyces</taxon>
    </lineage>
</organism>
<evidence type="ECO:0000256" key="7">
    <source>
        <dbReference type="ARBA" id="ARBA00022840"/>
    </source>
</evidence>
<dbReference type="InterPro" id="IPR027417">
    <property type="entry name" value="P-loop_NTPase"/>
</dbReference>
<evidence type="ECO:0000259" key="11">
    <source>
        <dbReference type="PROSITE" id="PS50893"/>
    </source>
</evidence>
<proteinExistence type="inferred from homology"/>
<evidence type="ECO:0000256" key="6">
    <source>
        <dbReference type="ARBA" id="ARBA00022741"/>
    </source>
</evidence>
<keyword evidence="5" id="KW-0997">Cell inner membrane</keyword>
<evidence type="ECO:0000313" key="12">
    <source>
        <dbReference type="EMBL" id="MFC4494768.1"/>
    </source>
</evidence>
<reference evidence="13" key="1">
    <citation type="journal article" date="2019" name="Int. J. Syst. Evol. Microbiol.">
        <title>The Global Catalogue of Microorganisms (GCM) 10K type strain sequencing project: providing services to taxonomists for standard genome sequencing and annotation.</title>
        <authorList>
            <consortium name="The Broad Institute Genomics Platform"/>
            <consortium name="The Broad Institute Genome Sequencing Center for Infectious Disease"/>
            <person name="Wu L."/>
            <person name="Ma J."/>
        </authorList>
    </citation>
    <scope>NUCLEOTIDE SEQUENCE [LARGE SCALE GENOMIC DNA]</scope>
    <source>
        <strain evidence="13">CGMCC 4.7357</strain>
    </source>
</reference>
<evidence type="ECO:0000256" key="3">
    <source>
        <dbReference type="ARBA" id="ARBA00022448"/>
    </source>
</evidence>
<keyword evidence="3" id="KW-0813">Transport</keyword>
<dbReference type="GO" id="GO:0005524">
    <property type="term" value="F:ATP binding"/>
    <property type="evidence" value="ECO:0007669"/>
    <property type="project" value="UniProtKB-KW"/>
</dbReference>
<evidence type="ECO:0000256" key="8">
    <source>
        <dbReference type="ARBA" id="ARBA00022967"/>
    </source>
</evidence>
<dbReference type="Pfam" id="PF08352">
    <property type="entry name" value="oligo_HPY"/>
    <property type="match status" value="2"/>
</dbReference>
<dbReference type="InterPro" id="IPR003439">
    <property type="entry name" value="ABC_transporter-like_ATP-bd"/>
</dbReference>
<evidence type="ECO:0000256" key="2">
    <source>
        <dbReference type="ARBA" id="ARBA00005417"/>
    </source>
</evidence>
<evidence type="ECO:0000256" key="10">
    <source>
        <dbReference type="SAM" id="MobiDB-lite"/>
    </source>
</evidence>
<evidence type="ECO:0000256" key="1">
    <source>
        <dbReference type="ARBA" id="ARBA00004202"/>
    </source>
</evidence>
<dbReference type="Proteomes" id="UP001595997">
    <property type="component" value="Unassembled WGS sequence"/>
</dbReference>
<comment type="similarity">
    <text evidence="2">Belongs to the ABC transporter superfamily.</text>
</comment>
<dbReference type="InterPro" id="IPR013563">
    <property type="entry name" value="Oligopep_ABC_C"/>
</dbReference>
<keyword evidence="13" id="KW-1185">Reference proteome</keyword>
<dbReference type="NCBIfam" id="NF007739">
    <property type="entry name" value="PRK10419.1"/>
    <property type="match status" value="2"/>
</dbReference>
<feature type="domain" description="ABC transporter" evidence="11">
    <location>
        <begin position="365"/>
        <end position="614"/>
    </location>
</feature>
<keyword evidence="9" id="KW-0472">Membrane</keyword>